<dbReference type="Pfam" id="PF19940">
    <property type="entry name" value="DUF6402"/>
    <property type="match status" value="1"/>
</dbReference>
<sequence length="324" mass="37679">MADLKVTSKLTDEQDSKQVIPIKLFKITDIPTVMDSMGWTVSARFMRKWFYDSYYEMSKKEKLNKVDMQKIDKKHIVDDIDFEWLYTASKRVGPVIDNFIRNISYVREYNGYLGRKEGIMDQLTNGLIAIISRLDHMGLVDRKDKTLKTQFLDFSDLSAIELDKKSQFNYISIGSTLWEKATDKLDDIYGALGSFIVKVAFMNMIITKDKSGLFRLEISELGLYVRDTYEFMNDGDDQPLGYWGWGGVIKPSVVSEFLGKESIKEDDKSYYRVTNNSFVKYREKYKSVNRTGDFFVYSKIKKIPVDIIINLNAVDIEEYIARSK</sequence>
<dbReference type="Proteomes" id="UP000031883">
    <property type="component" value="Chromosome"/>
</dbReference>
<organism evidence="1 2">
    <name type="scientific">Yersinia rochesterensis</name>
    <dbReference type="NCBI Taxonomy" id="1604335"/>
    <lineage>
        <taxon>Bacteria</taxon>
        <taxon>Pseudomonadati</taxon>
        <taxon>Pseudomonadota</taxon>
        <taxon>Gammaproteobacteria</taxon>
        <taxon>Enterobacterales</taxon>
        <taxon>Yersiniaceae</taxon>
        <taxon>Yersinia</taxon>
    </lineage>
</organism>
<evidence type="ECO:0000313" key="2">
    <source>
        <dbReference type="Proteomes" id="UP000031883"/>
    </source>
</evidence>
<dbReference type="InterPro" id="IPR045646">
    <property type="entry name" value="DUF6402"/>
</dbReference>
<protein>
    <submittedName>
        <fullName evidence="1">Uncharacterized protein</fullName>
    </submittedName>
</protein>
<keyword evidence="2" id="KW-1185">Reference proteome</keyword>
<gene>
    <name evidence="1" type="ORF">CH54_3283</name>
</gene>
<accession>A0ABM5SMK3</accession>
<evidence type="ECO:0000313" key="1">
    <source>
        <dbReference type="EMBL" id="AJJ35566.1"/>
    </source>
</evidence>
<proteinExistence type="predicted"/>
<dbReference type="RefSeq" id="WP_038630762.1">
    <property type="nucleotide sequence ID" value="NZ_CP008955.1"/>
</dbReference>
<reference evidence="1 2" key="1">
    <citation type="journal article" date="2015" name="Genome Announc.">
        <title>Thirty-Two Complete Genome Assemblies of Nine Yersinia Species, Including Y. pestis, Y. pseudotuberculosis, and Y. enterocolitica.</title>
        <authorList>
            <person name="Johnson S.L."/>
            <person name="Daligault H.E."/>
            <person name="Davenport K.W."/>
            <person name="Jaissle J."/>
            <person name="Frey K.G."/>
            <person name="Ladner J.T."/>
            <person name="Broomall S.M."/>
            <person name="Bishop-Lilly K.A."/>
            <person name="Bruce D.C."/>
            <person name="Coyne S.R."/>
            <person name="Gibbons H.S."/>
            <person name="Lo C.C."/>
            <person name="Munk A.C."/>
            <person name="Rosenzweig C.N."/>
            <person name="Koroleva G.I."/>
            <person name="Palacios G.F."/>
            <person name="Redden C.L."/>
            <person name="Xu Y."/>
            <person name="Minogue T.D."/>
            <person name="Chain P.S."/>
        </authorList>
    </citation>
    <scope>NUCLEOTIDE SEQUENCE [LARGE SCALE GENOMIC DNA]</scope>
    <source>
        <strain evidence="1 2">Y231</strain>
    </source>
</reference>
<dbReference type="EMBL" id="CP009997">
    <property type="protein sequence ID" value="AJJ35566.1"/>
    <property type="molecule type" value="Genomic_DNA"/>
</dbReference>
<name>A0ABM5SMK3_9GAMM</name>